<evidence type="ECO:0000313" key="1">
    <source>
        <dbReference type="EMBL" id="KKN32664.1"/>
    </source>
</evidence>
<dbReference type="EMBL" id="LAZR01002236">
    <property type="protein sequence ID" value="KKN32664.1"/>
    <property type="molecule type" value="Genomic_DNA"/>
</dbReference>
<dbReference type="Gene3D" id="1.10.150.20">
    <property type="entry name" value="5' to 3' exonuclease, C-terminal subdomain"/>
    <property type="match status" value="1"/>
</dbReference>
<protein>
    <submittedName>
        <fullName evidence="1">Uncharacterized protein</fullName>
    </submittedName>
</protein>
<sequence>MFDTETCGFHGPTVLIQWAEGVDGDINLHPVWTTSIRETLRLIEMLCENTVVAFNLAFDWFHICQTYTTLQLLGEKVGYDVWPEDHIEEYALLELQARFGPCVKPVSALDLMLHARKGPYQSTMARSDVRIRRVPTQLAQPLADTLGSLIPLKDVYFARFKDPKRRWQVFDIKDDVDEIIPDFKDVVLRFKPSSALKALANDALGIDTEKIRLFKDIGLPKKAFPFEHGWAPFALAIGSPADWKGAWPEKIHLHISHWGYNRLARDYATDDVMYLQKLYAYFGKPDADDDDSILAACVAAVRWRGFAIDIPGLKALRKIKVAECEELGFNYNAYRKVRIYLEEVLSPTEAAVMRDGKGQVSTKGIILEEIATWKIESVCDDCFGMGCLHCEDGLIKTDIPHPAAVRAAAVLKARRAAKRVQFIDKLLIAGRFHASVKVIGTLSTRMAGADGMNPQGVPHDKVFRLLFPLSDGELVLCGGDFSGFEICLMDAAYNDPVLRAKLLTKQPCHKCKQKGTVVKKDVTITCPECNGTKETDTKIHALFGTYLFKSEGLSYEDILATKGLPGEKDKYDRSKKGVYATAYGGESYTLQTRVGISEEDADEAFRLWCEEHKVWGQERKKIFDMFCSMRQPGGIGTKVEWHEPSDYIESMFGFKRYFTLENTICRVLFHLAEDPPKEWKQMNIKVMRRDRIQTACGALRSALFGAAFQVQASNMRAAGNHVIQSAGAQVTKMLQVKLWNLQPSGINRWHIQPLNIHDEIMAPVLLELFNKVTNIVSNFMKWLVKKVPLAEIDWSKKPLKNWAEK</sequence>
<dbReference type="InterPro" id="IPR043502">
    <property type="entry name" value="DNA/RNA_pol_sf"/>
</dbReference>
<dbReference type="Gene3D" id="3.30.70.370">
    <property type="match status" value="1"/>
</dbReference>
<dbReference type="SUPFAM" id="SSF56672">
    <property type="entry name" value="DNA/RNA polymerases"/>
    <property type="match status" value="1"/>
</dbReference>
<reference evidence="1" key="1">
    <citation type="journal article" date="2015" name="Nature">
        <title>Complex archaea that bridge the gap between prokaryotes and eukaryotes.</title>
        <authorList>
            <person name="Spang A."/>
            <person name="Saw J.H."/>
            <person name="Jorgensen S.L."/>
            <person name="Zaremba-Niedzwiedzka K."/>
            <person name="Martijn J."/>
            <person name="Lind A.E."/>
            <person name="van Eijk R."/>
            <person name="Schleper C."/>
            <person name="Guy L."/>
            <person name="Ettema T.J."/>
        </authorList>
    </citation>
    <scope>NUCLEOTIDE SEQUENCE</scope>
</reference>
<proteinExistence type="predicted"/>
<dbReference type="AlphaFoldDB" id="A0A0F9PR21"/>
<name>A0A0F9PR21_9ZZZZ</name>
<gene>
    <name evidence="1" type="ORF">LCGC14_0811560</name>
</gene>
<comment type="caution">
    <text evidence="1">The sequence shown here is derived from an EMBL/GenBank/DDBJ whole genome shotgun (WGS) entry which is preliminary data.</text>
</comment>
<organism evidence="1">
    <name type="scientific">marine sediment metagenome</name>
    <dbReference type="NCBI Taxonomy" id="412755"/>
    <lineage>
        <taxon>unclassified sequences</taxon>
        <taxon>metagenomes</taxon>
        <taxon>ecological metagenomes</taxon>
    </lineage>
</organism>
<accession>A0A0F9PR21</accession>